<dbReference type="GO" id="GO:0097367">
    <property type="term" value="F:carbohydrate derivative binding"/>
    <property type="evidence" value="ECO:0007669"/>
    <property type="project" value="InterPro"/>
</dbReference>
<accession>A0AAE4VLK0</accession>
<protein>
    <submittedName>
        <fullName evidence="2">Glucose-6-phosphate isomerase</fullName>
    </submittedName>
</protein>
<feature type="transmembrane region" description="Helical" evidence="1">
    <location>
        <begin position="69"/>
        <end position="91"/>
    </location>
</feature>
<dbReference type="EMBL" id="JARGYU010000003">
    <property type="protein sequence ID" value="MDZ5761512.1"/>
    <property type="molecule type" value="Genomic_DNA"/>
</dbReference>
<dbReference type="Proteomes" id="UP001289135">
    <property type="component" value="Unassembled WGS sequence"/>
</dbReference>
<proteinExistence type="predicted"/>
<reference evidence="2" key="1">
    <citation type="submission" date="2023-02" db="EMBL/GenBank/DDBJ databases">
        <title>Host association and intracellularity evolved multiple times independently in the Rickettsiales.</title>
        <authorList>
            <person name="Castelli M."/>
            <person name="Nardi T."/>
            <person name="Gammuto L."/>
            <person name="Bellinzona G."/>
            <person name="Sabaneyeva E."/>
            <person name="Potekhin A."/>
            <person name="Serra V."/>
            <person name="Petroni G."/>
            <person name="Sassera D."/>
        </authorList>
    </citation>
    <scope>NUCLEOTIDE SEQUENCE</scope>
    <source>
        <strain evidence="2">USBL-36I1</strain>
    </source>
</reference>
<dbReference type="GO" id="GO:0016853">
    <property type="term" value="F:isomerase activity"/>
    <property type="evidence" value="ECO:0007669"/>
    <property type="project" value="UniProtKB-KW"/>
</dbReference>
<comment type="caution">
    <text evidence="2">The sequence shown here is derived from an EMBL/GenBank/DDBJ whole genome shotgun (WGS) entry which is preliminary data.</text>
</comment>
<keyword evidence="1" id="KW-0812">Transmembrane</keyword>
<gene>
    <name evidence="2" type="ORF">Lyticum_00694</name>
</gene>
<name>A0AAE4VLK0_9RICK</name>
<evidence type="ECO:0000313" key="2">
    <source>
        <dbReference type="EMBL" id="MDZ5761512.1"/>
    </source>
</evidence>
<dbReference type="AlphaFoldDB" id="A0AAE4VLK0"/>
<dbReference type="InterPro" id="IPR046348">
    <property type="entry name" value="SIS_dom_sf"/>
</dbReference>
<evidence type="ECO:0000256" key="1">
    <source>
        <dbReference type="SAM" id="Phobius"/>
    </source>
</evidence>
<sequence length="471" mass="55162">MNTINNSYMEENLFLYEDVIINTINKFNINKNNIKSILKYFPKNILNNIDFQNEKEKVLKKYVKILNKYDYIVIIAVGGSILSIKAILSLIEEHNFYFDKVNFSKIILIDNQDQIILHKTLLKIIEKDIAIITISKSNISIEVFSMVNYIMNLYSDTNNLPLWIHIGQSSNENINQYIRKDHQEISSILEQNIISENKISLDLNSTKNSVSTVKEIFSLFNSKFCTIKLFPDEFIEYDETVTGRFSVFSTPSLLIIMLLGYNTNEFYYGAQLAYNDFLTNYLKINNFIRDIAITITSLYHNLNNIYLSNNNSLYQFNIWKNILYIESLGKKEDLYISLNSLTINCFQHNYIEYFINSKNKTIIHIFISNDIDDYDNINNNSKYIVNNQFFAKNQILKIQSVSIKTIIQTLKDNSCPYILSKIPINNLQSIGYNFAESIIKVFIIGYLLNINIFEQNIIDFVKKEIFKKILY</sequence>
<evidence type="ECO:0000313" key="3">
    <source>
        <dbReference type="Proteomes" id="UP001289135"/>
    </source>
</evidence>
<keyword evidence="2" id="KW-0413">Isomerase</keyword>
<keyword evidence="1" id="KW-0472">Membrane</keyword>
<organism evidence="2 3">
    <name type="scientific">Lyticum sinuosum</name>
    <dbReference type="NCBI Taxonomy" id="1332059"/>
    <lineage>
        <taxon>Bacteria</taxon>
        <taxon>Pseudomonadati</taxon>
        <taxon>Pseudomonadota</taxon>
        <taxon>Alphaproteobacteria</taxon>
        <taxon>Rickettsiales</taxon>
        <taxon>Lyticum</taxon>
    </lineage>
</organism>
<dbReference type="SUPFAM" id="SSF53697">
    <property type="entry name" value="SIS domain"/>
    <property type="match status" value="2"/>
</dbReference>
<dbReference type="Gene3D" id="3.40.50.10490">
    <property type="entry name" value="Glucose-6-phosphate isomerase like protein, domain 1"/>
    <property type="match status" value="3"/>
</dbReference>
<dbReference type="RefSeq" id="WP_322498937.1">
    <property type="nucleotide sequence ID" value="NZ_JARGYU010000003.1"/>
</dbReference>
<dbReference type="GO" id="GO:1901135">
    <property type="term" value="P:carbohydrate derivative metabolic process"/>
    <property type="evidence" value="ECO:0007669"/>
    <property type="project" value="InterPro"/>
</dbReference>
<keyword evidence="3" id="KW-1185">Reference proteome</keyword>
<keyword evidence="1" id="KW-1133">Transmembrane helix</keyword>